<evidence type="ECO:0000256" key="1">
    <source>
        <dbReference type="ARBA" id="ARBA00004651"/>
    </source>
</evidence>
<feature type="transmembrane region" description="Helical" evidence="8">
    <location>
        <begin position="248"/>
        <end position="271"/>
    </location>
</feature>
<dbReference type="PRINTS" id="PR00171">
    <property type="entry name" value="SUGRTRNSPORT"/>
</dbReference>
<name>A0A1H2ZHI4_9PSEU</name>
<dbReference type="InterPro" id="IPR005829">
    <property type="entry name" value="Sugar_transporter_CS"/>
</dbReference>
<evidence type="ECO:0000256" key="2">
    <source>
        <dbReference type="ARBA" id="ARBA00010992"/>
    </source>
</evidence>
<evidence type="ECO:0000259" key="9">
    <source>
        <dbReference type="PROSITE" id="PS50850"/>
    </source>
</evidence>
<keyword evidence="4 8" id="KW-0812">Transmembrane</keyword>
<reference evidence="11" key="1">
    <citation type="submission" date="2016-10" db="EMBL/GenBank/DDBJ databases">
        <authorList>
            <person name="Varghese N."/>
            <person name="Submissions S."/>
        </authorList>
    </citation>
    <scope>NUCLEOTIDE SEQUENCE [LARGE SCALE GENOMIC DNA]</scope>
    <source>
        <strain evidence="11">CGMCC 4.3530</strain>
    </source>
</reference>
<organism evidence="10 11">
    <name type="scientific">Saccharopolyspora shandongensis</name>
    <dbReference type="NCBI Taxonomy" id="418495"/>
    <lineage>
        <taxon>Bacteria</taxon>
        <taxon>Bacillati</taxon>
        <taxon>Actinomycetota</taxon>
        <taxon>Actinomycetes</taxon>
        <taxon>Pseudonocardiales</taxon>
        <taxon>Pseudonocardiaceae</taxon>
        <taxon>Saccharopolyspora</taxon>
    </lineage>
</organism>
<dbReference type="PROSITE" id="PS50850">
    <property type="entry name" value="MFS"/>
    <property type="match status" value="1"/>
</dbReference>
<dbReference type="PANTHER" id="PTHR48020">
    <property type="entry name" value="PROTON MYO-INOSITOL COTRANSPORTER"/>
    <property type="match status" value="1"/>
</dbReference>
<feature type="transmembrane region" description="Helical" evidence="8">
    <location>
        <begin position="138"/>
        <end position="160"/>
    </location>
</feature>
<evidence type="ECO:0000256" key="5">
    <source>
        <dbReference type="ARBA" id="ARBA00022989"/>
    </source>
</evidence>
<keyword evidence="5 8" id="KW-1133">Transmembrane helix</keyword>
<dbReference type="InterPro" id="IPR050814">
    <property type="entry name" value="Myo-inositol_Transporter"/>
</dbReference>
<proteinExistence type="inferred from homology"/>
<feature type="transmembrane region" description="Helical" evidence="8">
    <location>
        <begin position="166"/>
        <end position="187"/>
    </location>
</feature>
<feature type="transmembrane region" description="Helical" evidence="8">
    <location>
        <begin position="105"/>
        <end position="126"/>
    </location>
</feature>
<feature type="transmembrane region" description="Helical" evidence="8">
    <location>
        <begin position="345"/>
        <end position="361"/>
    </location>
</feature>
<feature type="transmembrane region" description="Helical" evidence="8">
    <location>
        <begin position="283"/>
        <end position="304"/>
    </location>
</feature>
<feature type="transmembrane region" description="Helical" evidence="8">
    <location>
        <begin position="80"/>
        <end position="99"/>
    </location>
</feature>
<evidence type="ECO:0000256" key="8">
    <source>
        <dbReference type="SAM" id="Phobius"/>
    </source>
</evidence>
<dbReference type="InterPro" id="IPR020846">
    <property type="entry name" value="MFS_dom"/>
</dbReference>
<feature type="transmembrane region" description="Helical" evidence="8">
    <location>
        <begin position="51"/>
        <end position="68"/>
    </location>
</feature>
<keyword evidence="3 7" id="KW-0813">Transport</keyword>
<evidence type="ECO:0000256" key="3">
    <source>
        <dbReference type="ARBA" id="ARBA00022448"/>
    </source>
</evidence>
<dbReference type="InterPro" id="IPR036259">
    <property type="entry name" value="MFS_trans_sf"/>
</dbReference>
<dbReference type="SUPFAM" id="SSF103473">
    <property type="entry name" value="MFS general substrate transporter"/>
    <property type="match status" value="1"/>
</dbReference>
<dbReference type="GO" id="GO:0022857">
    <property type="term" value="F:transmembrane transporter activity"/>
    <property type="evidence" value="ECO:0007669"/>
    <property type="project" value="InterPro"/>
</dbReference>
<dbReference type="OrthoDB" id="4008739at2"/>
<dbReference type="GO" id="GO:0005886">
    <property type="term" value="C:plasma membrane"/>
    <property type="evidence" value="ECO:0007669"/>
    <property type="project" value="UniProtKB-SubCell"/>
</dbReference>
<dbReference type="InterPro" id="IPR005828">
    <property type="entry name" value="MFS_sugar_transport-like"/>
</dbReference>
<evidence type="ECO:0000313" key="10">
    <source>
        <dbReference type="EMBL" id="SDX16418.1"/>
    </source>
</evidence>
<dbReference type="AlphaFoldDB" id="A0A1H2ZHI4"/>
<dbReference type="InterPro" id="IPR003663">
    <property type="entry name" value="Sugar/inositol_transpt"/>
</dbReference>
<dbReference type="RefSeq" id="WP_093264468.1">
    <property type="nucleotide sequence ID" value="NZ_FNOK01000008.1"/>
</dbReference>
<evidence type="ECO:0000313" key="11">
    <source>
        <dbReference type="Proteomes" id="UP000199529"/>
    </source>
</evidence>
<gene>
    <name evidence="10" type="ORF">SAMN05216215_100841</name>
</gene>
<feature type="transmembrane region" description="Helical" evidence="8">
    <location>
        <begin position="14"/>
        <end position="39"/>
    </location>
</feature>
<feature type="domain" description="Major facilitator superfamily (MFS) profile" evidence="9">
    <location>
        <begin position="14"/>
        <end position="439"/>
    </location>
</feature>
<protein>
    <submittedName>
        <fullName evidence="10">MFS transporter, sugar porter (SP) family</fullName>
    </submittedName>
</protein>
<dbReference type="PANTHER" id="PTHR48020:SF12">
    <property type="entry name" value="PROTON MYO-INOSITOL COTRANSPORTER"/>
    <property type="match status" value="1"/>
</dbReference>
<evidence type="ECO:0000256" key="4">
    <source>
        <dbReference type="ARBA" id="ARBA00022692"/>
    </source>
</evidence>
<keyword evidence="6 8" id="KW-0472">Membrane</keyword>
<dbReference type="Proteomes" id="UP000199529">
    <property type="component" value="Unassembled WGS sequence"/>
</dbReference>
<keyword evidence="11" id="KW-1185">Reference proteome</keyword>
<accession>A0A1H2ZHI4</accession>
<feature type="transmembrane region" description="Helical" evidence="8">
    <location>
        <begin position="368"/>
        <end position="395"/>
    </location>
</feature>
<sequence length="460" mass="48323">MAAPASKSRVTRRVYALGSLAAILFGYDNGIISAAILFIPHELPLTPLLKGAVVSSTVVGAMVGALVSGPAADRFGRQRALLAAGVVFAIGALGAGVAPTVAVLVLFRFVIGLGIGIASVVVPLYLAEMAPAGERGSVTSLNQYMIIVGTALAAATGYGLAFVASWRWMILIGAFPAVVLVLGLLAAPDTPRSLVRRGHPEQGRALLAGLRGNPAAADRELAEITELERQQRDARLGARMSAPWVRRLLLLGAMLAVFQQITGINTIVYYAPGVLTTFGVSEVTALLFTFLNGLLNILTIAVVVRAGVVDRWGRKPVLLAGLVGMSASLFAVGAAALVLPAESPVLFGIAVAAFVVFTNTFSATWGPVLWVVLAEIFPLAIRGAAMAVATLFNWLTDFFVSLTFPTFTALVGAGVVFIAYAAAGVIVFPIVWWCVPETKQRSLESLERAFRKGTRFRPEG</sequence>
<dbReference type="STRING" id="418495.SAMN05216215_100841"/>
<dbReference type="Pfam" id="PF00083">
    <property type="entry name" value="Sugar_tr"/>
    <property type="match status" value="1"/>
</dbReference>
<evidence type="ECO:0000256" key="7">
    <source>
        <dbReference type="RuleBase" id="RU003346"/>
    </source>
</evidence>
<feature type="transmembrane region" description="Helical" evidence="8">
    <location>
        <begin position="316"/>
        <end position="339"/>
    </location>
</feature>
<dbReference type="PROSITE" id="PS00217">
    <property type="entry name" value="SUGAR_TRANSPORT_2"/>
    <property type="match status" value="1"/>
</dbReference>
<feature type="transmembrane region" description="Helical" evidence="8">
    <location>
        <begin position="407"/>
        <end position="435"/>
    </location>
</feature>
<comment type="similarity">
    <text evidence="2 7">Belongs to the major facilitator superfamily. Sugar transporter (TC 2.A.1.1) family.</text>
</comment>
<dbReference type="EMBL" id="FNOK01000008">
    <property type="protein sequence ID" value="SDX16418.1"/>
    <property type="molecule type" value="Genomic_DNA"/>
</dbReference>
<evidence type="ECO:0000256" key="6">
    <source>
        <dbReference type="ARBA" id="ARBA00023136"/>
    </source>
</evidence>
<dbReference type="NCBIfam" id="TIGR00879">
    <property type="entry name" value="SP"/>
    <property type="match status" value="1"/>
</dbReference>
<dbReference type="Gene3D" id="1.20.1250.20">
    <property type="entry name" value="MFS general substrate transporter like domains"/>
    <property type="match status" value="1"/>
</dbReference>
<comment type="subcellular location">
    <subcellularLocation>
        <location evidence="1">Cell membrane</location>
        <topology evidence="1">Multi-pass membrane protein</topology>
    </subcellularLocation>
</comment>